<name>A0A7Y9UNI4_9ACTN</name>
<dbReference type="EMBL" id="JACCAC010000001">
    <property type="protein sequence ID" value="NYG56486.1"/>
    <property type="molecule type" value="Genomic_DNA"/>
</dbReference>
<evidence type="ECO:0000259" key="2">
    <source>
        <dbReference type="Pfam" id="PF01717"/>
    </source>
</evidence>
<feature type="domain" description="Cobalamin-independent methionine synthase MetE C-terminal/archaeal" evidence="2">
    <location>
        <begin position="149"/>
        <end position="343"/>
    </location>
</feature>
<comment type="caution">
    <text evidence="3">The sequence shown here is derived from an EMBL/GenBank/DDBJ whole genome shotgun (WGS) entry which is preliminary data.</text>
</comment>
<gene>
    <name evidence="3" type="ORF">BJ989_002790</name>
</gene>
<sequence>MSADPATRVPLGTGVGSLPGTDQAAYDEGVRVVLDELGGHERGLPFLPEVPGRGVTAAMTGRGLAVLAELGADLQPAGWRLTGGGAESSGVDHRRARSLLAQDLDALEERAEGLTGAFKVQVAGPWTLAATVERPRGDKVLADHGARRELAQALAEGVATHVADLRRRLPGVERLVLQVDEPALAAVAGARVPTASGFGRHRAVDRPELAAGLEAVLGAARDAGVEPWVHACAPDVPWGLVRGAGARGLLVDADVLGPADLDELATALEAGEVVGLGVLPSTDPARDPGHEQPTERVLRLLEVVGLDPAEVAGSLVITTGCGLAGASPAWARRALLLARSAAAGLG</sequence>
<dbReference type="SUPFAM" id="SSF51726">
    <property type="entry name" value="UROD/MetE-like"/>
    <property type="match status" value="1"/>
</dbReference>
<evidence type="ECO:0000313" key="3">
    <source>
        <dbReference type="EMBL" id="NYG56486.1"/>
    </source>
</evidence>
<dbReference type="GO" id="GO:0009086">
    <property type="term" value="P:methionine biosynthetic process"/>
    <property type="evidence" value="ECO:0007669"/>
    <property type="project" value="InterPro"/>
</dbReference>
<keyword evidence="4" id="KW-1185">Reference proteome</keyword>
<dbReference type="Gene3D" id="3.20.20.210">
    <property type="match status" value="1"/>
</dbReference>
<dbReference type="InterPro" id="IPR038071">
    <property type="entry name" value="UROD/MetE-like_sf"/>
</dbReference>
<accession>A0A7Y9UNI4</accession>
<reference evidence="3 4" key="1">
    <citation type="submission" date="2020-07" db="EMBL/GenBank/DDBJ databases">
        <title>Sequencing the genomes of 1000 actinobacteria strains.</title>
        <authorList>
            <person name="Klenk H.-P."/>
        </authorList>
    </citation>
    <scope>NUCLEOTIDE SEQUENCE [LARGE SCALE GENOMIC DNA]</scope>
    <source>
        <strain evidence="3 4">DSM 24552</strain>
    </source>
</reference>
<feature type="region of interest" description="Disordered" evidence="1">
    <location>
        <begin position="1"/>
        <end position="22"/>
    </location>
</feature>
<dbReference type="RefSeq" id="WP_179518727.1">
    <property type="nucleotide sequence ID" value="NZ_JACCAC010000001.1"/>
</dbReference>
<dbReference type="InterPro" id="IPR002629">
    <property type="entry name" value="Met_Synth_C/arc"/>
</dbReference>
<dbReference type="GO" id="GO:0003871">
    <property type="term" value="F:5-methyltetrahydropteroyltriglutamate-homocysteine S-methyltransferase activity"/>
    <property type="evidence" value="ECO:0007669"/>
    <property type="project" value="InterPro"/>
</dbReference>
<dbReference type="Proteomes" id="UP000544110">
    <property type="component" value="Unassembled WGS sequence"/>
</dbReference>
<protein>
    <submittedName>
        <fullName evidence="3">Methionine synthase II (Cobalamin-independent)</fullName>
    </submittedName>
</protein>
<evidence type="ECO:0000256" key="1">
    <source>
        <dbReference type="SAM" id="MobiDB-lite"/>
    </source>
</evidence>
<dbReference type="GO" id="GO:0008270">
    <property type="term" value="F:zinc ion binding"/>
    <property type="evidence" value="ECO:0007669"/>
    <property type="project" value="InterPro"/>
</dbReference>
<dbReference type="AlphaFoldDB" id="A0A7Y9UNI4"/>
<evidence type="ECO:0000313" key="4">
    <source>
        <dbReference type="Proteomes" id="UP000544110"/>
    </source>
</evidence>
<dbReference type="Pfam" id="PF01717">
    <property type="entry name" value="Meth_synt_2"/>
    <property type="match status" value="1"/>
</dbReference>
<proteinExistence type="predicted"/>
<organism evidence="3 4">
    <name type="scientific">Nocardioides perillae</name>
    <dbReference type="NCBI Taxonomy" id="1119534"/>
    <lineage>
        <taxon>Bacteria</taxon>
        <taxon>Bacillati</taxon>
        <taxon>Actinomycetota</taxon>
        <taxon>Actinomycetes</taxon>
        <taxon>Propionibacteriales</taxon>
        <taxon>Nocardioidaceae</taxon>
        <taxon>Nocardioides</taxon>
    </lineage>
</organism>